<keyword evidence="1" id="KW-0472">Membrane</keyword>
<dbReference type="Proteomes" id="UP001576780">
    <property type="component" value="Unassembled WGS sequence"/>
</dbReference>
<evidence type="ECO:0000256" key="1">
    <source>
        <dbReference type="SAM" id="Phobius"/>
    </source>
</evidence>
<proteinExistence type="predicted"/>
<reference evidence="2 3" key="1">
    <citation type="submission" date="2024-09" db="EMBL/GenBank/DDBJ databases">
        <title>Floridaenema gen nov. (Aerosakkonemataceae, Aerosakkonematales ord. nov., Cyanobacteria) from benthic tropical and subtropical fresh waters, with the description of four new species.</title>
        <authorList>
            <person name="Moretto J.A."/>
            <person name="Berthold D.E."/>
            <person name="Lefler F.W."/>
            <person name="Huang I.-S."/>
            <person name="Laughinghouse H. IV."/>
        </authorList>
    </citation>
    <scope>NUCLEOTIDE SEQUENCE [LARGE SCALE GENOMIC DNA]</scope>
    <source>
        <strain evidence="2 3">BLCC-F167</strain>
    </source>
</reference>
<name>A0ABV4WV05_9CYAN</name>
<accession>A0ABV4WV05</accession>
<dbReference type="EMBL" id="JBHFNT010000284">
    <property type="protein sequence ID" value="MFB2838905.1"/>
    <property type="molecule type" value="Genomic_DNA"/>
</dbReference>
<comment type="caution">
    <text evidence="2">The sequence shown here is derived from an EMBL/GenBank/DDBJ whole genome shotgun (WGS) entry which is preliminary data.</text>
</comment>
<gene>
    <name evidence="2" type="ORF">ACE1CA_30825</name>
</gene>
<organism evidence="2 3">
    <name type="scientific">Floridaenema evergladense BLCC-F167</name>
    <dbReference type="NCBI Taxonomy" id="3153639"/>
    <lineage>
        <taxon>Bacteria</taxon>
        <taxon>Bacillati</taxon>
        <taxon>Cyanobacteriota</taxon>
        <taxon>Cyanophyceae</taxon>
        <taxon>Oscillatoriophycideae</taxon>
        <taxon>Aerosakkonematales</taxon>
        <taxon>Aerosakkonemataceae</taxon>
        <taxon>Floridanema</taxon>
        <taxon>Floridanema evergladense</taxon>
    </lineage>
</organism>
<keyword evidence="3" id="KW-1185">Reference proteome</keyword>
<keyword evidence="1" id="KW-0812">Transmembrane</keyword>
<evidence type="ECO:0000313" key="2">
    <source>
        <dbReference type="EMBL" id="MFB2838905.1"/>
    </source>
</evidence>
<sequence>MNPTVLSTILTIGYLVFAVPSRVLLSSRKVIHLLTQVADRPTVQNNLMIMLSDRHSISPGIFSII</sequence>
<keyword evidence="1" id="KW-1133">Transmembrane helix</keyword>
<feature type="transmembrane region" description="Helical" evidence="1">
    <location>
        <begin position="6"/>
        <end position="25"/>
    </location>
</feature>
<evidence type="ECO:0000313" key="3">
    <source>
        <dbReference type="Proteomes" id="UP001576780"/>
    </source>
</evidence>
<protein>
    <submittedName>
        <fullName evidence="2">Uncharacterized protein</fullName>
    </submittedName>
</protein>